<keyword evidence="4" id="KW-0175">Coiled coil</keyword>
<dbReference type="HOGENOM" id="CLU_006686_1_1_1"/>
<dbReference type="Proteomes" id="UP000005220">
    <property type="component" value="Chromosome 6"/>
</dbReference>
<dbReference type="EMBL" id="HE650826">
    <property type="protein sequence ID" value="CCF58812.1"/>
    <property type="molecule type" value="Genomic_DNA"/>
</dbReference>
<evidence type="ECO:0000313" key="6">
    <source>
        <dbReference type="EMBL" id="CCF58812.1"/>
    </source>
</evidence>
<dbReference type="AlphaFoldDB" id="H2AWR2"/>
<dbReference type="InParanoid" id="H2AWR2"/>
<keyword evidence="7" id="KW-1185">Reference proteome</keyword>
<dbReference type="SMART" id="SM00028">
    <property type="entry name" value="TPR"/>
    <property type="match status" value="6"/>
</dbReference>
<dbReference type="InterPro" id="IPR019734">
    <property type="entry name" value="TPR_rpt"/>
</dbReference>
<proteinExistence type="predicted"/>
<evidence type="ECO:0000256" key="1">
    <source>
        <dbReference type="ARBA" id="ARBA00022737"/>
    </source>
</evidence>
<evidence type="ECO:0008006" key="8">
    <source>
        <dbReference type="Google" id="ProtNLM"/>
    </source>
</evidence>
<gene>
    <name evidence="6" type="primary">KAFR0F02150</name>
    <name evidence="6" type="ORF">KAFR_0F02150</name>
</gene>
<dbReference type="KEGG" id="kaf:KAFR_0F02150"/>
<dbReference type="PANTHER" id="PTHR22767:SF2">
    <property type="entry name" value="N(ALPHA)-ACETYLTRANSFERASE 15_16, ISOFORM A"/>
    <property type="match status" value="1"/>
</dbReference>
<keyword evidence="2 3" id="KW-0802">TPR repeat</keyword>
<dbReference type="STRING" id="1071382.H2AWR2"/>
<dbReference type="FunCoup" id="H2AWR2">
    <property type="interactions" value="1153"/>
</dbReference>
<organism evidence="6 7">
    <name type="scientific">Kazachstania africana (strain ATCC 22294 / BCRC 22015 / CBS 2517 / CECT 1963 / NBRC 1671 / NRRL Y-8276)</name>
    <name type="common">Yeast</name>
    <name type="synonym">Kluyveromyces africanus</name>
    <dbReference type="NCBI Taxonomy" id="1071382"/>
    <lineage>
        <taxon>Eukaryota</taxon>
        <taxon>Fungi</taxon>
        <taxon>Dikarya</taxon>
        <taxon>Ascomycota</taxon>
        <taxon>Saccharomycotina</taxon>
        <taxon>Saccharomycetes</taxon>
        <taxon>Saccharomycetales</taxon>
        <taxon>Saccharomycetaceae</taxon>
        <taxon>Kazachstania</taxon>
    </lineage>
</organism>
<feature type="coiled-coil region" evidence="4">
    <location>
        <begin position="221"/>
        <end position="248"/>
    </location>
</feature>
<sequence length="846" mass="97583">MKAKGKQAAKPKSASKPNAQENAQFLEALKLFEGKNYKKSIKILDPLLKKDPSYVDALALKGLDLFSIGEKTEAASLVTNAISKIKGTDASSICCHVLGIYMRNTKDYKGSINWFQASLANGSNNYQIYRDLATLQSQVGDFKGAEFSRQQYLSVAMGYRANWTGLAIAHDINNHPQEAVKLLTQFEKLTEGKIGPAEAYEDSECKMYKIDVMYRSAGSTKDKLYSALQQLEQEESKITDKFAVLETKASIYMKLGKFKEASIMYRTLISRNPDDFKYYTLLEASLGIQSNNKLRKALYEKLATFYPRCEPPNFIPLTFIEDEAVLKTRLDEYVLPQLKRGVPAAFSNVKPLYQKRKAIVPQLLEDSITTYFNKLDPMEHPGEYIWTCYYLSQHYLFTRNFTKAQEFIELAVNHTPTMVEFYIVKARVLKHIGLLNEAAETMEEARKLDLQDRFINCKTVKYYLRANNIEKAVEIASLFTKNDDAANGVKDLHLVEASWFILEQAEAYYRLYIENSKKLNELKNKNGSEEDEELKKQLQNLQWTVSKFEGLSLKRFLAISKFYKQFEDDQLDFHSYCMRKGTPRTYLEMLEWGKKLYTNPMYVRAMKGAATIYFDLHDRSLKRKNEDGEEAEDNKPLIKQGNKKAKKEETQASKRKEQEANEVRAYPTDQDSDVFGQKLLSTATPLADFNDHFFENYCEQVKDYERDYILEFEYHYRTGKLALCLGSLTKLVKRDADIKKSGIFAAIAIKLLLATREATPFDAVAKKVVIRGFETEFEDFPINEVENEQFDWLNYFQENFENISINSLLFLNKIDSLDKLKIKNLILEKTANADPYTQINILQYKL</sequence>
<dbReference type="GO" id="GO:0031415">
    <property type="term" value="C:NatA complex"/>
    <property type="evidence" value="ECO:0007669"/>
    <property type="project" value="EnsemblFungi"/>
</dbReference>
<dbReference type="eggNOG" id="KOG1156">
    <property type="taxonomic scope" value="Eukaryota"/>
</dbReference>
<dbReference type="GO" id="GO:0043022">
    <property type="term" value="F:ribosome binding"/>
    <property type="evidence" value="ECO:0007669"/>
    <property type="project" value="EnsemblFungi"/>
</dbReference>
<dbReference type="SUPFAM" id="SSF48452">
    <property type="entry name" value="TPR-like"/>
    <property type="match status" value="2"/>
</dbReference>
<keyword evidence="1" id="KW-0677">Repeat</keyword>
<protein>
    <recommendedName>
        <fullName evidence="8">N-terminal acetyltransferase A complex subunit NAT1</fullName>
    </recommendedName>
</protein>
<dbReference type="OrthoDB" id="10263032at2759"/>
<accession>H2AWR2</accession>
<dbReference type="InterPro" id="IPR011990">
    <property type="entry name" value="TPR-like_helical_dom_sf"/>
</dbReference>
<feature type="region of interest" description="Disordered" evidence="5">
    <location>
        <begin position="624"/>
        <end position="665"/>
    </location>
</feature>
<dbReference type="Pfam" id="PF12569">
    <property type="entry name" value="NatA_aux_su"/>
    <property type="match status" value="2"/>
</dbReference>
<evidence type="ECO:0000313" key="7">
    <source>
        <dbReference type="Proteomes" id="UP000005220"/>
    </source>
</evidence>
<feature type="compositionally biased region" description="Low complexity" evidence="5">
    <location>
        <begin position="10"/>
        <end position="20"/>
    </location>
</feature>
<dbReference type="InterPro" id="IPR021183">
    <property type="entry name" value="NatA_aux_su"/>
</dbReference>
<dbReference type="Gene3D" id="1.25.40.1040">
    <property type="match status" value="1"/>
</dbReference>
<reference evidence="6 7" key="1">
    <citation type="journal article" date="2011" name="Proc. Natl. Acad. Sci. U.S.A.">
        <title>Evolutionary erosion of yeast sex chromosomes by mating-type switching accidents.</title>
        <authorList>
            <person name="Gordon J.L."/>
            <person name="Armisen D."/>
            <person name="Proux-Wera E."/>
            <person name="Oheigeartaigh S.S."/>
            <person name="Byrne K.P."/>
            <person name="Wolfe K.H."/>
        </authorList>
    </citation>
    <scope>NUCLEOTIDE SEQUENCE [LARGE SCALE GENOMIC DNA]</scope>
    <source>
        <strain evidence="7">ATCC 22294 / BCRC 22015 / CBS 2517 / CECT 1963 / NBRC 1671 / NRRL Y-8276</strain>
    </source>
</reference>
<evidence type="ECO:0000256" key="3">
    <source>
        <dbReference type="PROSITE-ProRule" id="PRU00339"/>
    </source>
</evidence>
<dbReference type="FunFam" id="1.25.40.1040:FF:000003">
    <property type="entry name" value="N-terminal acetyltransferase A, auxiliary subunit"/>
    <property type="match status" value="1"/>
</dbReference>
<dbReference type="Gene3D" id="1.25.40.1010">
    <property type="match status" value="1"/>
</dbReference>
<feature type="region of interest" description="Disordered" evidence="5">
    <location>
        <begin position="1"/>
        <end position="21"/>
    </location>
</feature>
<evidence type="ECO:0000256" key="2">
    <source>
        <dbReference type="ARBA" id="ARBA00022803"/>
    </source>
</evidence>
<evidence type="ECO:0000256" key="4">
    <source>
        <dbReference type="SAM" id="Coils"/>
    </source>
</evidence>
<dbReference type="RefSeq" id="XP_003957947.1">
    <property type="nucleotide sequence ID" value="XM_003957898.1"/>
</dbReference>
<dbReference type="PANTHER" id="PTHR22767">
    <property type="entry name" value="N-TERMINAL ACETYLTRANSFERASE-RELATED"/>
    <property type="match status" value="1"/>
</dbReference>
<dbReference type="PROSITE" id="PS50005">
    <property type="entry name" value="TPR"/>
    <property type="match status" value="1"/>
</dbReference>
<dbReference type="GeneID" id="13884280"/>
<dbReference type="PIRSF" id="PIRSF000422">
    <property type="entry name" value="N-terminal-AcTrfase-A_aux_su"/>
    <property type="match status" value="1"/>
</dbReference>
<feature type="compositionally biased region" description="Basic and acidic residues" evidence="5">
    <location>
        <begin position="646"/>
        <end position="662"/>
    </location>
</feature>
<feature type="repeat" description="TPR" evidence="3">
    <location>
        <begin position="242"/>
        <end position="275"/>
    </location>
</feature>
<evidence type="ECO:0000256" key="5">
    <source>
        <dbReference type="SAM" id="MobiDB-lite"/>
    </source>
</evidence>
<name>H2AWR2_KAZAF</name>
<dbReference type="GO" id="GO:0004596">
    <property type="term" value="F:protein-N-terminal amino-acid acetyltransferase activity"/>
    <property type="evidence" value="ECO:0007669"/>
    <property type="project" value="EnsemblFungi"/>
</dbReference>